<dbReference type="RefSeq" id="WP_189492478.1">
    <property type="nucleotide sequence ID" value="NZ_BMZO01000011.1"/>
</dbReference>
<reference evidence="1" key="2">
    <citation type="submission" date="2020-09" db="EMBL/GenBank/DDBJ databases">
        <authorList>
            <person name="Sun Q."/>
            <person name="Kim S."/>
        </authorList>
    </citation>
    <scope>NUCLEOTIDE SEQUENCE</scope>
    <source>
        <strain evidence="1">KCTC 42097</strain>
    </source>
</reference>
<accession>A0A8J3GI62</accession>
<keyword evidence="2" id="KW-1185">Reference proteome</keyword>
<comment type="caution">
    <text evidence="1">The sequence shown here is derived from an EMBL/GenBank/DDBJ whole genome shotgun (WGS) entry which is preliminary data.</text>
</comment>
<evidence type="ECO:0000313" key="1">
    <source>
        <dbReference type="EMBL" id="GHC79408.1"/>
    </source>
</evidence>
<proteinExistence type="predicted"/>
<gene>
    <name evidence="1" type="ORF">GCM10010136_31920</name>
</gene>
<name>A0A8J3GI62_9HYPH</name>
<dbReference type="EMBL" id="BMZO01000011">
    <property type="protein sequence ID" value="GHC79408.1"/>
    <property type="molecule type" value="Genomic_DNA"/>
</dbReference>
<dbReference type="Proteomes" id="UP000641137">
    <property type="component" value="Unassembled WGS sequence"/>
</dbReference>
<organism evidence="1 2">
    <name type="scientific">Limoniibacter endophyticus</name>
    <dbReference type="NCBI Taxonomy" id="1565040"/>
    <lineage>
        <taxon>Bacteria</taxon>
        <taxon>Pseudomonadati</taxon>
        <taxon>Pseudomonadota</taxon>
        <taxon>Alphaproteobacteria</taxon>
        <taxon>Hyphomicrobiales</taxon>
        <taxon>Bartonellaceae</taxon>
        <taxon>Limoniibacter</taxon>
    </lineage>
</organism>
<evidence type="ECO:0000313" key="2">
    <source>
        <dbReference type="Proteomes" id="UP000641137"/>
    </source>
</evidence>
<reference evidence="1" key="1">
    <citation type="journal article" date="2014" name="Int. J. Syst. Evol. Microbiol.">
        <title>Complete genome sequence of Corynebacterium casei LMG S-19264T (=DSM 44701T), isolated from a smear-ripened cheese.</title>
        <authorList>
            <consortium name="US DOE Joint Genome Institute (JGI-PGF)"/>
            <person name="Walter F."/>
            <person name="Albersmeier A."/>
            <person name="Kalinowski J."/>
            <person name="Ruckert C."/>
        </authorList>
    </citation>
    <scope>NUCLEOTIDE SEQUENCE</scope>
    <source>
        <strain evidence="1">KCTC 42097</strain>
    </source>
</reference>
<dbReference type="AlphaFoldDB" id="A0A8J3GI62"/>
<sequence>MTGFDYAKMAGSAARLLTRFNQGMVTISRIVQGEPDPTTPWVPGEPTITTETLQATVKRVEQKFIDGTLIVGTEDQITFAVPSFEPSLSDEFTVDGKVRVLKDLRPLPGAGLPVAYIAFVAA</sequence>
<protein>
    <submittedName>
        <fullName evidence="1">Uncharacterized protein</fullName>
    </submittedName>
</protein>